<dbReference type="SUPFAM" id="SSF52540">
    <property type="entry name" value="P-loop containing nucleoside triphosphate hydrolases"/>
    <property type="match status" value="1"/>
</dbReference>
<evidence type="ECO:0000256" key="3">
    <source>
        <dbReference type="ARBA" id="ARBA00022741"/>
    </source>
</evidence>
<protein>
    <submittedName>
        <fullName evidence="7">Peptide ABC transporter, ATP-binding protein</fullName>
    </submittedName>
</protein>
<dbReference type="CDD" id="cd03257">
    <property type="entry name" value="ABC_NikE_OppD_transporters"/>
    <property type="match status" value="1"/>
</dbReference>
<dbReference type="EMBL" id="GG657754">
    <property type="protein sequence ID" value="EFL28365.1"/>
    <property type="molecule type" value="Genomic_DNA"/>
</dbReference>
<name>D9WTH1_9ACTN</name>
<dbReference type="Proteomes" id="UP000003963">
    <property type="component" value="Unassembled WGS sequence"/>
</dbReference>
<evidence type="ECO:0000256" key="5">
    <source>
        <dbReference type="SAM" id="MobiDB-lite"/>
    </source>
</evidence>
<dbReference type="GO" id="GO:0016887">
    <property type="term" value="F:ATP hydrolysis activity"/>
    <property type="evidence" value="ECO:0007669"/>
    <property type="project" value="InterPro"/>
</dbReference>
<accession>D9WTH1</accession>
<dbReference type="AlphaFoldDB" id="D9WTH1"/>
<dbReference type="InterPro" id="IPR050319">
    <property type="entry name" value="ABC_transp_ATP-bind"/>
</dbReference>
<evidence type="ECO:0000256" key="2">
    <source>
        <dbReference type="ARBA" id="ARBA00022448"/>
    </source>
</evidence>
<dbReference type="InterPro" id="IPR003593">
    <property type="entry name" value="AAA+_ATPase"/>
</dbReference>
<evidence type="ECO:0000313" key="8">
    <source>
        <dbReference type="Proteomes" id="UP000003963"/>
    </source>
</evidence>
<dbReference type="HOGENOM" id="CLU_000604_1_23_11"/>
<dbReference type="Gene3D" id="3.40.50.300">
    <property type="entry name" value="P-loop containing nucleotide triphosphate hydrolases"/>
    <property type="match status" value="1"/>
</dbReference>
<dbReference type="GO" id="GO:0005524">
    <property type="term" value="F:ATP binding"/>
    <property type="evidence" value="ECO:0007669"/>
    <property type="project" value="UniProtKB-KW"/>
</dbReference>
<comment type="similarity">
    <text evidence="1">Belongs to the ABC transporter superfamily.</text>
</comment>
<keyword evidence="2" id="KW-0813">Transport</keyword>
<reference evidence="7 8" key="1">
    <citation type="submission" date="2009-02" db="EMBL/GenBank/DDBJ databases">
        <title>Annotation of Streptomyces hygroscopicus strain ATCC 53653.</title>
        <authorList>
            <consortium name="The Broad Institute Genome Sequencing Platform"/>
            <consortium name="Broad Institute Microbial Sequencing Center"/>
            <person name="Fischbach M."/>
            <person name="Godfrey P."/>
            <person name="Ward D."/>
            <person name="Young S."/>
            <person name="Zeng Q."/>
            <person name="Koehrsen M."/>
            <person name="Alvarado L."/>
            <person name="Berlin A.M."/>
            <person name="Bochicchio J."/>
            <person name="Borenstein D."/>
            <person name="Chapman S.B."/>
            <person name="Chen Z."/>
            <person name="Engels R."/>
            <person name="Freedman E."/>
            <person name="Gellesch M."/>
            <person name="Goldberg J."/>
            <person name="Griggs A."/>
            <person name="Gujja S."/>
            <person name="Heilman E.R."/>
            <person name="Heiman D.I."/>
            <person name="Hepburn T.A."/>
            <person name="Howarth C."/>
            <person name="Jen D."/>
            <person name="Larson L."/>
            <person name="Lewis B."/>
            <person name="Mehta T."/>
            <person name="Park D."/>
            <person name="Pearson M."/>
            <person name="Richards J."/>
            <person name="Roberts A."/>
            <person name="Saif S."/>
            <person name="Shea T.D."/>
            <person name="Shenoy N."/>
            <person name="Sisk P."/>
            <person name="Stolte C."/>
            <person name="Sykes S.N."/>
            <person name="Thomson T."/>
            <person name="Walk T."/>
            <person name="White J."/>
            <person name="Yandava C."/>
            <person name="Straight P."/>
            <person name="Clardy J."/>
            <person name="Hung D."/>
            <person name="Kolter R."/>
            <person name="Mekalanos J."/>
            <person name="Walker S."/>
            <person name="Walsh C.T."/>
            <person name="Wieland-Brown L.C."/>
            <person name="Haas B."/>
            <person name="Nusbaum C."/>
            <person name="Birren B."/>
        </authorList>
    </citation>
    <scope>NUCLEOTIDE SEQUENCE [LARGE SCALE GENOMIC DNA]</scope>
    <source>
        <strain evidence="7 8">ATCC 53653</strain>
    </source>
</reference>
<keyword evidence="3" id="KW-0547">Nucleotide-binding</keyword>
<dbReference type="PANTHER" id="PTHR43776:SF7">
    <property type="entry name" value="D,D-DIPEPTIDE TRANSPORT ATP-BINDING PROTEIN DDPF-RELATED"/>
    <property type="match status" value="1"/>
</dbReference>
<keyword evidence="4 7" id="KW-0067">ATP-binding</keyword>
<dbReference type="PANTHER" id="PTHR43776">
    <property type="entry name" value="TRANSPORT ATP-BINDING PROTEIN"/>
    <property type="match status" value="1"/>
</dbReference>
<proteinExistence type="inferred from homology"/>
<sequence length="289" mass="31632">MMTNPTPRPDTPAHGSVLEVDEVVVEYPAKGWRTPPFRALHGVSLDIRAGETVGLVGESGSGKTTLGRAVLGLAPVREGRIAYAGRDISRLGARERRALSDEIQVVFQDPYTSLNPAMTVGDILTEPLLVAGVSRGAAGERIRELLDQVSLPADAAHRLPREFSGGQRQRIAIARALCRDPRLIVCDEPVSALDLSTQARVLDLFIEIQERTGVAYLFITHDLSVVRRISHRVAVMYRGEIVESGDTRAVTSQPQHPYTQRLMLAALVPDPDRQRDRREQRRGLAAAGS</sequence>
<gene>
    <name evidence="7" type="ORF">SSOG_08079</name>
</gene>
<dbReference type="Pfam" id="PF00005">
    <property type="entry name" value="ABC_tran"/>
    <property type="match status" value="1"/>
</dbReference>
<keyword evidence="8" id="KW-1185">Reference proteome</keyword>
<organism evidence="7 8">
    <name type="scientific">Streptomyces himastatinicus ATCC 53653</name>
    <dbReference type="NCBI Taxonomy" id="457427"/>
    <lineage>
        <taxon>Bacteria</taxon>
        <taxon>Bacillati</taxon>
        <taxon>Actinomycetota</taxon>
        <taxon>Actinomycetes</taxon>
        <taxon>Kitasatosporales</taxon>
        <taxon>Streptomycetaceae</taxon>
        <taxon>Streptomyces</taxon>
        <taxon>Streptomyces violaceusniger group</taxon>
    </lineage>
</organism>
<evidence type="ECO:0000256" key="1">
    <source>
        <dbReference type="ARBA" id="ARBA00005417"/>
    </source>
</evidence>
<dbReference type="InterPro" id="IPR027417">
    <property type="entry name" value="P-loop_NTPase"/>
</dbReference>
<dbReference type="PROSITE" id="PS50893">
    <property type="entry name" value="ABC_TRANSPORTER_2"/>
    <property type="match status" value="1"/>
</dbReference>
<dbReference type="GO" id="GO:0055085">
    <property type="term" value="P:transmembrane transport"/>
    <property type="evidence" value="ECO:0007669"/>
    <property type="project" value="UniProtKB-ARBA"/>
</dbReference>
<feature type="domain" description="ABC transporter" evidence="6">
    <location>
        <begin position="18"/>
        <end position="263"/>
    </location>
</feature>
<dbReference type="InterPro" id="IPR003439">
    <property type="entry name" value="ABC_transporter-like_ATP-bd"/>
</dbReference>
<evidence type="ECO:0000313" key="7">
    <source>
        <dbReference type="EMBL" id="EFL28365.1"/>
    </source>
</evidence>
<dbReference type="PROSITE" id="PS00211">
    <property type="entry name" value="ABC_TRANSPORTER_1"/>
    <property type="match status" value="1"/>
</dbReference>
<evidence type="ECO:0000256" key="4">
    <source>
        <dbReference type="ARBA" id="ARBA00022840"/>
    </source>
</evidence>
<dbReference type="SMART" id="SM00382">
    <property type="entry name" value="AAA"/>
    <property type="match status" value="1"/>
</dbReference>
<feature type="region of interest" description="Disordered" evidence="5">
    <location>
        <begin position="270"/>
        <end position="289"/>
    </location>
</feature>
<evidence type="ECO:0000259" key="6">
    <source>
        <dbReference type="PROSITE" id="PS50893"/>
    </source>
</evidence>
<dbReference type="InterPro" id="IPR017871">
    <property type="entry name" value="ABC_transporter-like_CS"/>
</dbReference>
<feature type="compositionally biased region" description="Basic and acidic residues" evidence="5">
    <location>
        <begin position="270"/>
        <end position="282"/>
    </location>
</feature>
<dbReference type="RefSeq" id="WP_009720163.1">
    <property type="nucleotide sequence ID" value="NZ_GG657754.1"/>
</dbReference>
<dbReference type="STRING" id="457427.SSOG_08079"/>